<evidence type="ECO:0000313" key="2">
    <source>
        <dbReference type="Proteomes" id="UP000664132"/>
    </source>
</evidence>
<sequence length="468" mass="52988">MDGSVESSLPARAPPRMQFIVSSDTNKFDPVTRKLIRSHVMRGKKTKKPRAQVQARKPLAAPVKLQDVVETCAAVLPGRVGSDVSFVDFSDEVEPSLLLKMIKISPVVMRIIFPLMAAIGFQPDMRDSLYPLVYDAVTLHITVFAIDGFLSRILLGEMDGLSPTAMMHLRKGLRLLQERLVGNDEERKISDSTIGTVLKLAVTAHFDGELEASKQHMEGLRRMVDLRGGMKVFEGTKLAVEIMRCDLSIAMLDDARPVFFSYPSGTIPQYPKRLLGDSNSKNCFNSANSDFAQTLNEDLAVAWQVMKTFCMLVNLGTQTQRLIEPELIHQTMASVIYRLLHLGFATSSLDETYRIGLLTFSYHVFLQWQDIKFAHSQCAEKFRNHIKGVMSADNLSPDFIVWLLMTGTSAFFKVEDEVWLRESLREYAGKCNIRSWKDMENSLKSYMWIALLDEKHGKEIFKLLRHLD</sequence>
<proteinExistence type="predicted"/>
<accession>A0A8H7WCI0</accession>
<comment type="caution">
    <text evidence="1">The sequence shown here is derived from an EMBL/GenBank/DDBJ whole genome shotgun (WGS) entry which is preliminary data.</text>
</comment>
<evidence type="ECO:0000313" key="1">
    <source>
        <dbReference type="EMBL" id="KAG4422312.1"/>
    </source>
</evidence>
<reference evidence="1" key="1">
    <citation type="submission" date="2021-02" db="EMBL/GenBank/DDBJ databases">
        <title>Genome sequence Cadophora malorum strain M34.</title>
        <authorList>
            <person name="Stefanovic E."/>
            <person name="Vu D."/>
            <person name="Scully C."/>
            <person name="Dijksterhuis J."/>
            <person name="Roader J."/>
            <person name="Houbraken J."/>
        </authorList>
    </citation>
    <scope>NUCLEOTIDE SEQUENCE</scope>
    <source>
        <strain evidence="1">M34</strain>
    </source>
</reference>
<gene>
    <name evidence="1" type="ORF">IFR04_004578</name>
</gene>
<dbReference type="OrthoDB" id="5376287at2759"/>
<organism evidence="1 2">
    <name type="scientific">Cadophora malorum</name>
    <dbReference type="NCBI Taxonomy" id="108018"/>
    <lineage>
        <taxon>Eukaryota</taxon>
        <taxon>Fungi</taxon>
        <taxon>Dikarya</taxon>
        <taxon>Ascomycota</taxon>
        <taxon>Pezizomycotina</taxon>
        <taxon>Leotiomycetes</taxon>
        <taxon>Helotiales</taxon>
        <taxon>Ploettnerulaceae</taxon>
        <taxon>Cadophora</taxon>
    </lineage>
</organism>
<name>A0A8H7WCI0_9HELO</name>
<protein>
    <submittedName>
        <fullName evidence="1">Uncharacterized protein</fullName>
    </submittedName>
</protein>
<dbReference type="PANTHER" id="PTHR37540:SF5">
    <property type="entry name" value="TRANSCRIPTION FACTOR DOMAIN-CONTAINING PROTEIN"/>
    <property type="match status" value="1"/>
</dbReference>
<dbReference type="EMBL" id="JAFJYH010000051">
    <property type="protein sequence ID" value="KAG4422312.1"/>
    <property type="molecule type" value="Genomic_DNA"/>
</dbReference>
<dbReference type="Proteomes" id="UP000664132">
    <property type="component" value="Unassembled WGS sequence"/>
</dbReference>
<keyword evidence="2" id="KW-1185">Reference proteome</keyword>
<dbReference type="PANTHER" id="PTHR37540">
    <property type="entry name" value="TRANSCRIPTION FACTOR (ACR-2), PUTATIVE-RELATED-RELATED"/>
    <property type="match status" value="1"/>
</dbReference>
<dbReference type="AlphaFoldDB" id="A0A8H7WCI0"/>